<accession>A0A0M3KJ73</accession>
<evidence type="ECO:0000256" key="1">
    <source>
        <dbReference type="SAM" id="SignalP"/>
    </source>
</evidence>
<dbReference type="WBParaSite" id="ASIM_0002104501-mRNA-1">
    <property type="protein sequence ID" value="ASIM_0002104501-mRNA-1"/>
    <property type="gene ID" value="ASIM_0002104501"/>
</dbReference>
<feature type="signal peptide" evidence="1">
    <location>
        <begin position="1"/>
        <end position="17"/>
    </location>
</feature>
<dbReference type="Proteomes" id="UP000267096">
    <property type="component" value="Unassembled WGS sequence"/>
</dbReference>
<protein>
    <submittedName>
        <fullName evidence="2 4">Uncharacterized protein</fullName>
    </submittedName>
</protein>
<keyword evidence="1" id="KW-0732">Signal</keyword>
<evidence type="ECO:0000313" key="3">
    <source>
        <dbReference type="Proteomes" id="UP000267096"/>
    </source>
</evidence>
<evidence type="ECO:0000313" key="2">
    <source>
        <dbReference type="EMBL" id="VDK76764.1"/>
    </source>
</evidence>
<gene>
    <name evidence="2" type="ORF">ASIM_LOCUS20422</name>
</gene>
<feature type="chain" id="PRO_5043121471" evidence="1">
    <location>
        <begin position="18"/>
        <end position="198"/>
    </location>
</feature>
<dbReference type="AlphaFoldDB" id="A0A0M3KJ73"/>
<reference evidence="2 3" key="2">
    <citation type="submission" date="2018-11" db="EMBL/GenBank/DDBJ databases">
        <authorList>
            <consortium name="Pathogen Informatics"/>
        </authorList>
    </citation>
    <scope>NUCLEOTIDE SEQUENCE [LARGE SCALE GENOMIC DNA]</scope>
</reference>
<evidence type="ECO:0000313" key="4">
    <source>
        <dbReference type="WBParaSite" id="ASIM_0002104501-mRNA-1"/>
    </source>
</evidence>
<dbReference type="EMBL" id="UYRR01039562">
    <property type="protein sequence ID" value="VDK76764.1"/>
    <property type="molecule type" value="Genomic_DNA"/>
</dbReference>
<reference evidence="4" key="1">
    <citation type="submission" date="2017-02" db="UniProtKB">
        <authorList>
            <consortium name="WormBaseParasite"/>
        </authorList>
    </citation>
    <scope>IDENTIFICATION</scope>
</reference>
<keyword evidence="3" id="KW-1185">Reference proteome</keyword>
<name>A0A0M3KJ73_ANISI</name>
<sequence length="198" mass="22433">MSRFIDVVLLLVIVTTAIHNANLQSLDYDYLDREFRRTIPFQGIVRMPMSDIGAQQRAQLSMIATNSEPFFDRRSQWSRYEPPQSTVNQKETMWWKSWPRQLPISTIPSSHVSGMGLPSQPVVPSMMVVPIEPVVTQPSILNSALMTVFGNASDNGGTTAQKPLTAFLNSFPGERYFLQCNFMGGMSRQAFKMLYLYV</sequence>
<organism evidence="4">
    <name type="scientific">Anisakis simplex</name>
    <name type="common">Herring worm</name>
    <dbReference type="NCBI Taxonomy" id="6269"/>
    <lineage>
        <taxon>Eukaryota</taxon>
        <taxon>Metazoa</taxon>
        <taxon>Ecdysozoa</taxon>
        <taxon>Nematoda</taxon>
        <taxon>Chromadorea</taxon>
        <taxon>Rhabditida</taxon>
        <taxon>Spirurina</taxon>
        <taxon>Ascaridomorpha</taxon>
        <taxon>Ascaridoidea</taxon>
        <taxon>Anisakidae</taxon>
        <taxon>Anisakis</taxon>
        <taxon>Anisakis simplex complex</taxon>
    </lineage>
</organism>
<proteinExistence type="predicted"/>